<keyword evidence="3" id="KW-1185">Reference proteome</keyword>
<proteinExistence type="predicted"/>
<dbReference type="EnsemblPlants" id="AET6Gv20997300.2">
    <property type="protein sequence ID" value="AET6Gv20997300.2"/>
    <property type="gene ID" value="AET6Gv20997300"/>
</dbReference>
<dbReference type="Gramene" id="AET6Gv20997300.2">
    <property type="protein sequence ID" value="AET6Gv20997300.2"/>
    <property type="gene ID" value="AET6Gv20997300"/>
</dbReference>
<reference evidence="2" key="5">
    <citation type="journal article" date="2021" name="G3 (Bethesda)">
        <title>Aegilops tauschii genome assembly Aet v5.0 features greater sequence contiguity and improved annotation.</title>
        <authorList>
            <person name="Wang L."/>
            <person name="Zhu T."/>
            <person name="Rodriguez J.C."/>
            <person name="Deal K.R."/>
            <person name="Dubcovsky J."/>
            <person name="McGuire P.E."/>
            <person name="Lux T."/>
            <person name="Spannagl M."/>
            <person name="Mayer K.F.X."/>
            <person name="Baldrich P."/>
            <person name="Meyers B.C."/>
            <person name="Huo N."/>
            <person name="Gu Y.Q."/>
            <person name="Zhou H."/>
            <person name="Devos K.M."/>
            <person name="Bennetzen J.L."/>
            <person name="Unver T."/>
            <person name="Budak H."/>
            <person name="Gulick P.J."/>
            <person name="Galiba G."/>
            <person name="Kalapos B."/>
            <person name="Nelson D.R."/>
            <person name="Li P."/>
            <person name="You F.M."/>
            <person name="Luo M.C."/>
            <person name="Dvorak J."/>
        </authorList>
    </citation>
    <scope>NUCLEOTIDE SEQUENCE [LARGE SCALE GENOMIC DNA]</scope>
    <source>
        <strain evidence="2">cv. AL8/78</strain>
    </source>
</reference>
<dbReference type="Proteomes" id="UP000015105">
    <property type="component" value="Chromosome 6D"/>
</dbReference>
<reference evidence="2" key="3">
    <citation type="journal article" date="2017" name="Nature">
        <title>Genome sequence of the progenitor of the wheat D genome Aegilops tauschii.</title>
        <authorList>
            <person name="Luo M.C."/>
            <person name="Gu Y.Q."/>
            <person name="Puiu D."/>
            <person name="Wang H."/>
            <person name="Twardziok S.O."/>
            <person name="Deal K.R."/>
            <person name="Huo N."/>
            <person name="Zhu T."/>
            <person name="Wang L."/>
            <person name="Wang Y."/>
            <person name="McGuire P.E."/>
            <person name="Liu S."/>
            <person name="Long H."/>
            <person name="Ramasamy R.K."/>
            <person name="Rodriguez J.C."/>
            <person name="Van S.L."/>
            <person name="Yuan L."/>
            <person name="Wang Z."/>
            <person name="Xia Z."/>
            <person name="Xiao L."/>
            <person name="Anderson O.D."/>
            <person name="Ouyang S."/>
            <person name="Liang Y."/>
            <person name="Zimin A.V."/>
            <person name="Pertea G."/>
            <person name="Qi P."/>
            <person name="Bennetzen J.L."/>
            <person name="Dai X."/>
            <person name="Dawson M.W."/>
            <person name="Muller H.G."/>
            <person name="Kugler K."/>
            <person name="Rivarola-Duarte L."/>
            <person name="Spannagl M."/>
            <person name="Mayer K.F.X."/>
            <person name="Lu F.H."/>
            <person name="Bevan M.W."/>
            <person name="Leroy P."/>
            <person name="Li P."/>
            <person name="You F.M."/>
            <person name="Sun Q."/>
            <person name="Liu Z."/>
            <person name="Lyons E."/>
            <person name="Wicker T."/>
            <person name="Salzberg S.L."/>
            <person name="Devos K.M."/>
            <person name="Dvorak J."/>
        </authorList>
    </citation>
    <scope>NUCLEOTIDE SEQUENCE [LARGE SCALE GENOMIC DNA]</scope>
    <source>
        <strain evidence="2">cv. AL8/78</strain>
    </source>
</reference>
<feature type="region of interest" description="Disordered" evidence="1">
    <location>
        <begin position="1"/>
        <end position="25"/>
    </location>
</feature>
<dbReference type="AlphaFoldDB" id="A0A453Q6E6"/>
<sequence>MLPFYPKHTQNSHHADQPASLAGPCSGPSLRPTGFWARCSRSCPRTWWPRTCPARSWASTSKTSNRSSYTHKGCCTHPTGGT</sequence>
<reference evidence="3" key="2">
    <citation type="journal article" date="2017" name="Nat. Plants">
        <title>The Aegilops tauschii genome reveals multiple impacts of transposons.</title>
        <authorList>
            <person name="Zhao G."/>
            <person name="Zou C."/>
            <person name="Li K."/>
            <person name="Wang K."/>
            <person name="Li T."/>
            <person name="Gao L."/>
            <person name="Zhang X."/>
            <person name="Wang H."/>
            <person name="Yang Z."/>
            <person name="Liu X."/>
            <person name="Jiang W."/>
            <person name="Mao L."/>
            <person name="Kong X."/>
            <person name="Jiao Y."/>
            <person name="Jia J."/>
        </authorList>
    </citation>
    <scope>NUCLEOTIDE SEQUENCE [LARGE SCALE GENOMIC DNA]</scope>
    <source>
        <strain evidence="3">cv. AL8/78</strain>
    </source>
</reference>
<reference evidence="2" key="4">
    <citation type="submission" date="2019-03" db="UniProtKB">
        <authorList>
            <consortium name="EnsemblPlants"/>
        </authorList>
    </citation>
    <scope>IDENTIFICATION</scope>
</reference>
<reference evidence="3" key="1">
    <citation type="journal article" date="2014" name="Science">
        <title>Ancient hybridizations among the ancestral genomes of bread wheat.</title>
        <authorList>
            <consortium name="International Wheat Genome Sequencing Consortium,"/>
            <person name="Marcussen T."/>
            <person name="Sandve S.R."/>
            <person name="Heier L."/>
            <person name="Spannagl M."/>
            <person name="Pfeifer M."/>
            <person name="Jakobsen K.S."/>
            <person name="Wulff B.B."/>
            <person name="Steuernagel B."/>
            <person name="Mayer K.F."/>
            <person name="Olsen O.A."/>
        </authorList>
    </citation>
    <scope>NUCLEOTIDE SEQUENCE [LARGE SCALE GENOMIC DNA]</scope>
    <source>
        <strain evidence="3">cv. AL8/78</strain>
    </source>
</reference>
<name>A0A453Q6E6_AEGTS</name>
<organism evidence="2 3">
    <name type="scientific">Aegilops tauschii subsp. strangulata</name>
    <name type="common">Goatgrass</name>
    <dbReference type="NCBI Taxonomy" id="200361"/>
    <lineage>
        <taxon>Eukaryota</taxon>
        <taxon>Viridiplantae</taxon>
        <taxon>Streptophyta</taxon>
        <taxon>Embryophyta</taxon>
        <taxon>Tracheophyta</taxon>
        <taxon>Spermatophyta</taxon>
        <taxon>Magnoliopsida</taxon>
        <taxon>Liliopsida</taxon>
        <taxon>Poales</taxon>
        <taxon>Poaceae</taxon>
        <taxon>BOP clade</taxon>
        <taxon>Pooideae</taxon>
        <taxon>Triticodae</taxon>
        <taxon>Triticeae</taxon>
        <taxon>Triticinae</taxon>
        <taxon>Aegilops</taxon>
    </lineage>
</organism>
<evidence type="ECO:0000313" key="3">
    <source>
        <dbReference type="Proteomes" id="UP000015105"/>
    </source>
</evidence>
<evidence type="ECO:0000313" key="2">
    <source>
        <dbReference type="EnsemblPlants" id="AET6Gv20997300.2"/>
    </source>
</evidence>
<evidence type="ECO:0000256" key="1">
    <source>
        <dbReference type="SAM" id="MobiDB-lite"/>
    </source>
</evidence>
<protein>
    <submittedName>
        <fullName evidence="2">Uncharacterized protein</fullName>
    </submittedName>
</protein>
<accession>A0A453Q6E6</accession>